<gene>
    <name evidence="5" type="primary">rpl14</name>
</gene>
<name>A0A4Y5T7N1_9PHAE</name>
<dbReference type="CDD" id="cd00337">
    <property type="entry name" value="Ribosomal_uL14"/>
    <property type="match status" value="1"/>
</dbReference>
<dbReference type="GO" id="GO:0070180">
    <property type="term" value="F:large ribosomal subunit rRNA binding"/>
    <property type="evidence" value="ECO:0007669"/>
    <property type="project" value="TreeGrafter"/>
</dbReference>
<protein>
    <submittedName>
        <fullName evidence="5">Ribosomal protein L14</fullName>
    </submittedName>
</protein>
<evidence type="ECO:0000256" key="1">
    <source>
        <dbReference type="ARBA" id="ARBA00010745"/>
    </source>
</evidence>
<proteinExistence type="inferred from homology"/>
<geneLocation type="mitochondrion" evidence="5"/>
<keyword evidence="3 4" id="KW-0687">Ribonucleoprotein</keyword>
<comment type="similarity">
    <text evidence="1 4">Belongs to the universal ribosomal protein uL14 family.</text>
</comment>
<keyword evidence="2 4" id="KW-0689">Ribosomal protein</keyword>
<accession>A0A4Y5T7N1</accession>
<dbReference type="PANTHER" id="PTHR11761">
    <property type="entry name" value="50S/60S RIBOSOMAL PROTEIN L14/L23"/>
    <property type="match status" value="1"/>
</dbReference>
<dbReference type="GO" id="GO:0006412">
    <property type="term" value="P:translation"/>
    <property type="evidence" value="ECO:0007669"/>
    <property type="project" value="InterPro"/>
</dbReference>
<dbReference type="GO" id="GO:0005762">
    <property type="term" value="C:mitochondrial large ribosomal subunit"/>
    <property type="evidence" value="ECO:0007669"/>
    <property type="project" value="TreeGrafter"/>
</dbReference>
<dbReference type="GO" id="GO:0003735">
    <property type="term" value="F:structural constituent of ribosome"/>
    <property type="evidence" value="ECO:0007669"/>
    <property type="project" value="InterPro"/>
</dbReference>
<evidence type="ECO:0000256" key="4">
    <source>
        <dbReference type="RuleBase" id="RU003949"/>
    </source>
</evidence>
<dbReference type="EMBL" id="MG940857">
    <property type="protein sequence ID" value="QDB64158.1"/>
    <property type="molecule type" value="Genomic_DNA"/>
</dbReference>
<dbReference type="InterPro" id="IPR036853">
    <property type="entry name" value="Ribosomal_uL14_sf"/>
</dbReference>
<dbReference type="HAMAP" id="MF_01367">
    <property type="entry name" value="Ribosomal_uL14"/>
    <property type="match status" value="1"/>
</dbReference>
<sequence length="128" mass="14270">MVQSQTVLNVVDNSGAKVAKCLKIKGKLGRATGNVGDVVVLSVKKLRRQYRRRVKSKMNKSEVHYGVLIQTQKFLPDYGSTKLRFGQNAVTLISSKGKPLCSRIFTGIPRVTRLFKWCKLGSLARGYV</sequence>
<evidence type="ECO:0000313" key="5">
    <source>
        <dbReference type="EMBL" id="QDB64158.1"/>
    </source>
</evidence>
<dbReference type="Pfam" id="PF00238">
    <property type="entry name" value="Ribosomal_L14"/>
    <property type="match status" value="1"/>
</dbReference>
<evidence type="ECO:0000256" key="3">
    <source>
        <dbReference type="ARBA" id="ARBA00023274"/>
    </source>
</evidence>
<dbReference type="PANTHER" id="PTHR11761:SF3">
    <property type="entry name" value="LARGE RIBOSOMAL SUBUNIT PROTEIN UL14M"/>
    <property type="match status" value="1"/>
</dbReference>
<dbReference type="SMART" id="SM01374">
    <property type="entry name" value="Ribosomal_L14"/>
    <property type="match status" value="1"/>
</dbReference>
<organism evidence="5">
    <name type="scientific">Ishige okamurae</name>
    <dbReference type="NCBI Taxonomy" id="233772"/>
    <lineage>
        <taxon>Eukaryota</taxon>
        <taxon>Sar</taxon>
        <taxon>Stramenopiles</taxon>
        <taxon>Ochrophyta</taxon>
        <taxon>PX clade</taxon>
        <taxon>Phaeophyceae</taxon>
        <taxon>Ectocarpales</taxon>
        <taxon>Ishigeaceae</taxon>
        <taxon>Ishige</taxon>
    </lineage>
</organism>
<dbReference type="RefSeq" id="YP_011008295.1">
    <property type="nucleotide sequence ID" value="NC_085335.1"/>
</dbReference>
<dbReference type="InterPro" id="IPR000218">
    <property type="entry name" value="Ribosomal_uL14"/>
</dbReference>
<dbReference type="GeneID" id="87707616"/>
<dbReference type="Gene3D" id="2.40.150.20">
    <property type="entry name" value="Ribosomal protein L14"/>
    <property type="match status" value="1"/>
</dbReference>
<dbReference type="AlphaFoldDB" id="A0A4Y5T7N1"/>
<dbReference type="SUPFAM" id="SSF50193">
    <property type="entry name" value="Ribosomal protein L14"/>
    <property type="match status" value="1"/>
</dbReference>
<evidence type="ECO:0000256" key="2">
    <source>
        <dbReference type="ARBA" id="ARBA00022980"/>
    </source>
</evidence>
<keyword evidence="5" id="KW-0496">Mitochondrion</keyword>
<reference evidence="5" key="1">
    <citation type="submission" date="2018-02" db="EMBL/GenBank/DDBJ databases">
        <title>Mitochondrial genome of the brown alga Ishige okamurae.</title>
        <authorList>
            <person name="Liu F."/>
        </authorList>
    </citation>
    <scope>NUCLEOTIDE SEQUENCE</scope>
</reference>